<organism evidence="10 11">
    <name type="scientific">Malassezia globosa (strain ATCC MYA-4612 / CBS 7966)</name>
    <name type="common">Dandruff-associated fungus</name>
    <dbReference type="NCBI Taxonomy" id="425265"/>
    <lineage>
        <taxon>Eukaryota</taxon>
        <taxon>Fungi</taxon>
        <taxon>Dikarya</taxon>
        <taxon>Basidiomycota</taxon>
        <taxon>Ustilaginomycotina</taxon>
        <taxon>Malasseziomycetes</taxon>
        <taxon>Malasseziales</taxon>
        <taxon>Malasseziaceae</taxon>
        <taxon>Malassezia</taxon>
    </lineage>
</organism>
<protein>
    <recommendedName>
        <fullName evidence="2 8">Histone acetyltransferase</fullName>
        <ecNumber evidence="2 8">2.3.1.48</ecNumber>
    </recommendedName>
</protein>
<dbReference type="RefSeq" id="XP_001729912.1">
    <property type="nucleotide sequence ID" value="XM_001729860.1"/>
</dbReference>
<feature type="domain" description="MYST-type HAT" evidence="9">
    <location>
        <begin position="1"/>
        <end position="135"/>
    </location>
</feature>
<name>A8Q6A2_MALGO</name>
<evidence type="ECO:0000256" key="5">
    <source>
        <dbReference type="ARBA" id="ARBA00022833"/>
    </source>
</evidence>
<keyword evidence="8" id="KW-0539">Nucleus</keyword>
<dbReference type="GO" id="GO:0003712">
    <property type="term" value="F:transcription coregulator activity"/>
    <property type="evidence" value="ECO:0007669"/>
    <property type="project" value="TreeGrafter"/>
</dbReference>
<evidence type="ECO:0000259" key="9">
    <source>
        <dbReference type="PROSITE" id="PS51726"/>
    </source>
</evidence>
<dbReference type="SUPFAM" id="SSF55729">
    <property type="entry name" value="Acyl-CoA N-acyltransferases (Nat)"/>
    <property type="match status" value="1"/>
</dbReference>
<dbReference type="Gene3D" id="1.10.10.10">
    <property type="entry name" value="Winged helix-like DNA-binding domain superfamily/Winged helix DNA-binding domain"/>
    <property type="match status" value="1"/>
</dbReference>
<dbReference type="InterPro" id="IPR050603">
    <property type="entry name" value="MYST_HAT"/>
</dbReference>
<evidence type="ECO:0000256" key="8">
    <source>
        <dbReference type="RuleBase" id="RU361211"/>
    </source>
</evidence>
<evidence type="ECO:0000256" key="6">
    <source>
        <dbReference type="ARBA" id="ARBA00022990"/>
    </source>
</evidence>
<comment type="caution">
    <text evidence="10">The sequence shown here is derived from an EMBL/GenBank/DDBJ whole genome shotgun (WGS) entry which is preliminary data.</text>
</comment>
<dbReference type="VEuPathDB" id="FungiDB:MGL_2898"/>
<evidence type="ECO:0000313" key="10">
    <source>
        <dbReference type="EMBL" id="EDP42698.1"/>
    </source>
</evidence>
<dbReference type="GO" id="GO:0006357">
    <property type="term" value="P:regulation of transcription by RNA polymerase II"/>
    <property type="evidence" value="ECO:0007669"/>
    <property type="project" value="TreeGrafter"/>
</dbReference>
<dbReference type="KEGG" id="mgl:MGL_2898"/>
<evidence type="ECO:0000256" key="1">
    <source>
        <dbReference type="ARBA" id="ARBA00010107"/>
    </source>
</evidence>
<comment type="similarity">
    <text evidence="1 8">Belongs to the MYST (SAS/MOZ) family.</text>
</comment>
<dbReference type="GO" id="GO:0003682">
    <property type="term" value="F:chromatin binding"/>
    <property type="evidence" value="ECO:0007669"/>
    <property type="project" value="TreeGrafter"/>
</dbReference>
<sequence length="154" mass="17796">MLTRKEQRLGSPEKPLSDLGFLTYRSYWKLAVFRALDADPSCTLESICLRTGMKMDDVLYTLQDNRMLDVFYNPASEVGKLPVEYLSSKVAPEDQKPLPNDYRINFDADEIRAHLRKHDAKNYVRVDPSKLRWTPFLMKPQTLVNDDPVKTKGS</sequence>
<keyword evidence="3" id="KW-0808">Transferase</keyword>
<comment type="subcellular location">
    <subcellularLocation>
        <location evidence="8">Nucleus</location>
    </subcellularLocation>
</comment>
<keyword evidence="6" id="KW-0007">Acetylation</keyword>
<dbReference type="PANTHER" id="PTHR10615:SF161">
    <property type="entry name" value="HISTONE ACETYLTRANSFERASE KAT7"/>
    <property type="match status" value="1"/>
</dbReference>
<dbReference type="InterPro" id="IPR002717">
    <property type="entry name" value="HAT_MYST-type"/>
</dbReference>
<dbReference type="STRING" id="425265.A8Q6A2"/>
<dbReference type="GO" id="GO:0005634">
    <property type="term" value="C:nucleus"/>
    <property type="evidence" value="ECO:0007669"/>
    <property type="project" value="UniProtKB-SubCell"/>
</dbReference>
<dbReference type="EMBL" id="AAYY01000010">
    <property type="protein sequence ID" value="EDP42698.1"/>
    <property type="molecule type" value="Genomic_DNA"/>
</dbReference>
<dbReference type="Proteomes" id="UP000008837">
    <property type="component" value="Unassembled WGS sequence"/>
</dbReference>
<keyword evidence="5" id="KW-0862">Zinc</keyword>
<dbReference type="Pfam" id="PF01853">
    <property type="entry name" value="MOZ_SAS"/>
    <property type="match status" value="1"/>
</dbReference>
<dbReference type="InterPro" id="IPR036388">
    <property type="entry name" value="WH-like_DNA-bd_sf"/>
</dbReference>
<evidence type="ECO:0000313" key="11">
    <source>
        <dbReference type="Proteomes" id="UP000008837"/>
    </source>
</evidence>
<dbReference type="InterPro" id="IPR016181">
    <property type="entry name" value="Acyl_CoA_acyltransferase"/>
</dbReference>
<dbReference type="GeneID" id="5854219"/>
<accession>A8Q6A2</accession>
<comment type="catalytic activity">
    <reaction evidence="8">
        <text>L-lysyl-[protein] + acetyl-CoA = N(6)-acetyl-L-lysyl-[protein] + CoA + H(+)</text>
        <dbReference type="Rhea" id="RHEA:45948"/>
        <dbReference type="Rhea" id="RHEA-COMP:9752"/>
        <dbReference type="Rhea" id="RHEA-COMP:10731"/>
        <dbReference type="ChEBI" id="CHEBI:15378"/>
        <dbReference type="ChEBI" id="CHEBI:29969"/>
        <dbReference type="ChEBI" id="CHEBI:57287"/>
        <dbReference type="ChEBI" id="CHEBI:57288"/>
        <dbReference type="ChEBI" id="CHEBI:61930"/>
        <dbReference type="EC" id="2.3.1.48"/>
    </reaction>
</comment>
<dbReference type="OrthoDB" id="787137at2759"/>
<dbReference type="AlphaFoldDB" id="A8Q6A2"/>
<keyword evidence="4" id="KW-0863">Zinc-finger</keyword>
<evidence type="ECO:0000256" key="2">
    <source>
        <dbReference type="ARBA" id="ARBA00013184"/>
    </source>
</evidence>
<dbReference type="GO" id="GO:0004402">
    <property type="term" value="F:histone acetyltransferase activity"/>
    <property type="evidence" value="ECO:0007669"/>
    <property type="project" value="InterPro"/>
</dbReference>
<dbReference type="PANTHER" id="PTHR10615">
    <property type="entry name" value="HISTONE ACETYLTRANSFERASE"/>
    <property type="match status" value="1"/>
</dbReference>
<evidence type="ECO:0000256" key="4">
    <source>
        <dbReference type="ARBA" id="ARBA00022771"/>
    </source>
</evidence>
<gene>
    <name evidence="10" type="ORF">MGL_2898</name>
</gene>
<dbReference type="PROSITE" id="PS51726">
    <property type="entry name" value="MYST_HAT"/>
    <property type="match status" value="1"/>
</dbReference>
<reference evidence="10 11" key="1">
    <citation type="journal article" date="2007" name="Proc. Natl. Acad. Sci. U.S.A.">
        <title>Dandruff-associated Malassezia genomes reveal convergent and divergent virulence traits shared with plant and human fungal pathogens.</title>
        <authorList>
            <person name="Xu J."/>
            <person name="Saunders C.W."/>
            <person name="Hu P."/>
            <person name="Grant R.A."/>
            <person name="Boekhout T."/>
            <person name="Kuramae E.E."/>
            <person name="Kronstad J.W."/>
            <person name="Deangelis Y.M."/>
            <person name="Reeder N.L."/>
            <person name="Johnstone K.R."/>
            <person name="Leland M."/>
            <person name="Fieno A.M."/>
            <person name="Begley W.M."/>
            <person name="Sun Y."/>
            <person name="Lacey M.P."/>
            <person name="Chaudhary T."/>
            <person name="Keough T."/>
            <person name="Chu L."/>
            <person name="Sears R."/>
            <person name="Yuan B."/>
            <person name="Dawson T.L.Jr."/>
        </authorList>
    </citation>
    <scope>NUCLEOTIDE SEQUENCE [LARGE SCALE GENOMIC DNA]</scope>
    <source>
        <strain evidence="11">ATCC MYA-4612 / CBS 7966</strain>
    </source>
</reference>
<keyword evidence="11" id="KW-1185">Reference proteome</keyword>
<evidence type="ECO:0000256" key="3">
    <source>
        <dbReference type="ARBA" id="ARBA00022679"/>
    </source>
</evidence>
<keyword evidence="4" id="KW-0479">Metal-binding</keyword>
<dbReference type="GO" id="GO:0008270">
    <property type="term" value="F:zinc ion binding"/>
    <property type="evidence" value="ECO:0007669"/>
    <property type="project" value="UniProtKB-KW"/>
</dbReference>
<dbReference type="InParanoid" id="A8Q6A2"/>
<dbReference type="EC" id="2.3.1.48" evidence="2 8"/>
<dbReference type="GO" id="GO:1990467">
    <property type="term" value="C:NuA3a histone acetyltransferase complex"/>
    <property type="evidence" value="ECO:0007669"/>
    <property type="project" value="TreeGrafter"/>
</dbReference>
<evidence type="ECO:0000256" key="7">
    <source>
        <dbReference type="PIRSR" id="PIRSR602717-51"/>
    </source>
</evidence>
<feature type="active site" description="Proton donor/acceptor" evidence="7">
    <location>
        <position position="13"/>
    </location>
</feature>
<proteinExistence type="inferred from homology"/>